<protein>
    <submittedName>
        <fullName evidence="1">Uncharacterized protein</fullName>
    </submittedName>
</protein>
<evidence type="ECO:0000313" key="2">
    <source>
        <dbReference type="Proteomes" id="UP001054252"/>
    </source>
</evidence>
<keyword evidence="2" id="KW-1185">Reference proteome</keyword>
<sequence length="76" mass="8684">MLGFPDFPFSLCLLKPSAGVELLPVCRSHSLNSHPLEFTRLASPADLKLEPFCTESKHLRHKEKTKIRKLLYSLHL</sequence>
<dbReference type="Proteomes" id="UP001054252">
    <property type="component" value="Unassembled WGS sequence"/>
</dbReference>
<comment type="caution">
    <text evidence="1">The sequence shown here is derived from an EMBL/GenBank/DDBJ whole genome shotgun (WGS) entry which is preliminary data.</text>
</comment>
<gene>
    <name evidence="1" type="ORF">SLEP1_g16377</name>
</gene>
<reference evidence="1 2" key="1">
    <citation type="journal article" date="2021" name="Commun. Biol.">
        <title>The genome of Shorea leprosula (Dipterocarpaceae) highlights the ecological relevance of drought in aseasonal tropical rainforests.</title>
        <authorList>
            <person name="Ng K.K.S."/>
            <person name="Kobayashi M.J."/>
            <person name="Fawcett J.A."/>
            <person name="Hatakeyama M."/>
            <person name="Paape T."/>
            <person name="Ng C.H."/>
            <person name="Ang C.C."/>
            <person name="Tnah L.H."/>
            <person name="Lee C.T."/>
            <person name="Nishiyama T."/>
            <person name="Sese J."/>
            <person name="O'Brien M.J."/>
            <person name="Copetti D."/>
            <person name="Mohd Noor M.I."/>
            <person name="Ong R.C."/>
            <person name="Putra M."/>
            <person name="Sireger I.Z."/>
            <person name="Indrioko S."/>
            <person name="Kosugi Y."/>
            <person name="Izuno A."/>
            <person name="Isagi Y."/>
            <person name="Lee S.L."/>
            <person name="Shimizu K.K."/>
        </authorList>
    </citation>
    <scope>NUCLEOTIDE SEQUENCE [LARGE SCALE GENOMIC DNA]</scope>
    <source>
        <strain evidence="1">214</strain>
    </source>
</reference>
<name>A0AAV5IZR3_9ROSI</name>
<accession>A0AAV5IZR3</accession>
<proteinExistence type="predicted"/>
<organism evidence="1 2">
    <name type="scientific">Rubroshorea leprosula</name>
    <dbReference type="NCBI Taxonomy" id="152421"/>
    <lineage>
        <taxon>Eukaryota</taxon>
        <taxon>Viridiplantae</taxon>
        <taxon>Streptophyta</taxon>
        <taxon>Embryophyta</taxon>
        <taxon>Tracheophyta</taxon>
        <taxon>Spermatophyta</taxon>
        <taxon>Magnoliopsida</taxon>
        <taxon>eudicotyledons</taxon>
        <taxon>Gunneridae</taxon>
        <taxon>Pentapetalae</taxon>
        <taxon>rosids</taxon>
        <taxon>malvids</taxon>
        <taxon>Malvales</taxon>
        <taxon>Dipterocarpaceae</taxon>
        <taxon>Rubroshorea</taxon>
    </lineage>
</organism>
<dbReference type="EMBL" id="BPVZ01000021">
    <property type="protein sequence ID" value="GKV04182.1"/>
    <property type="molecule type" value="Genomic_DNA"/>
</dbReference>
<evidence type="ECO:0000313" key="1">
    <source>
        <dbReference type="EMBL" id="GKV04182.1"/>
    </source>
</evidence>
<dbReference type="AlphaFoldDB" id="A0AAV5IZR3"/>